<dbReference type="RefSeq" id="XP_046006507.1">
    <property type="nucleotide sequence ID" value="XM_046155493.1"/>
</dbReference>
<name>A0A9P9BJM4_9PEZI</name>
<gene>
    <name evidence="1" type="ORF">B0I36DRAFT_335566</name>
</gene>
<dbReference type="AlphaFoldDB" id="A0A9P9BJM4"/>
<dbReference type="Proteomes" id="UP000756346">
    <property type="component" value="Unassembled WGS sequence"/>
</dbReference>
<proteinExistence type="predicted"/>
<dbReference type="EMBL" id="JAGTJQ010000011">
    <property type="protein sequence ID" value="KAH7018240.1"/>
    <property type="molecule type" value="Genomic_DNA"/>
</dbReference>
<evidence type="ECO:0000313" key="1">
    <source>
        <dbReference type="EMBL" id="KAH7018240.1"/>
    </source>
</evidence>
<organism evidence="1 2">
    <name type="scientific">Microdochium trichocladiopsis</name>
    <dbReference type="NCBI Taxonomy" id="1682393"/>
    <lineage>
        <taxon>Eukaryota</taxon>
        <taxon>Fungi</taxon>
        <taxon>Dikarya</taxon>
        <taxon>Ascomycota</taxon>
        <taxon>Pezizomycotina</taxon>
        <taxon>Sordariomycetes</taxon>
        <taxon>Xylariomycetidae</taxon>
        <taxon>Xylariales</taxon>
        <taxon>Microdochiaceae</taxon>
        <taxon>Microdochium</taxon>
    </lineage>
</organism>
<feature type="non-terminal residue" evidence="1">
    <location>
        <position position="91"/>
    </location>
</feature>
<keyword evidence="2" id="KW-1185">Reference proteome</keyword>
<accession>A0A9P9BJM4</accession>
<sequence>MLWQKPSFSLPHRLSIPSLLPTSVVRICGPVLHIRLLVWPRHASHWWLDMSSASLCLRGTRLAQPLNQPWRSVCTVPAASAPSYTAFQWSR</sequence>
<evidence type="ECO:0000313" key="2">
    <source>
        <dbReference type="Proteomes" id="UP000756346"/>
    </source>
</evidence>
<reference evidence="1" key="1">
    <citation type="journal article" date="2021" name="Nat. Commun.">
        <title>Genetic determinants of endophytism in the Arabidopsis root mycobiome.</title>
        <authorList>
            <person name="Mesny F."/>
            <person name="Miyauchi S."/>
            <person name="Thiergart T."/>
            <person name="Pickel B."/>
            <person name="Atanasova L."/>
            <person name="Karlsson M."/>
            <person name="Huettel B."/>
            <person name="Barry K.W."/>
            <person name="Haridas S."/>
            <person name="Chen C."/>
            <person name="Bauer D."/>
            <person name="Andreopoulos W."/>
            <person name="Pangilinan J."/>
            <person name="LaButti K."/>
            <person name="Riley R."/>
            <person name="Lipzen A."/>
            <person name="Clum A."/>
            <person name="Drula E."/>
            <person name="Henrissat B."/>
            <person name="Kohler A."/>
            <person name="Grigoriev I.V."/>
            <person name="Martin F.M."/>
            <person name="Hacquard S."/>
        </authorList>
    </citation>
    <scope>NUCLEOTIDE SEQUENCE</scope>
    <source>
        <strain evidence="1">MPI-CAGE-CH-0230</strain>
    </source>
</reference>
<protein>
    <submittedName>
        <fullName evidence="1">Uncharacterized protein</fullName>
    </submittedName>
</protein>
<comment type="caution">
    <text evidence="1">The sequence shown here is derived from an EMBL/GenBank/DDBJ whole genome shotgun (WGS) entry which is preliminary data.</text>
</comment>
<dbReference type="GeneID" id="70185039"/>